<dbReference type="KEGG" id="nano:G5V58_02435"/>
<dbReference type="PANTHER" id="PTHR43808">
    <property type="entry name" value="ACETYLORNITHINE DEACETYLASE"/>
    <property type="match status" value="1"/>
</dbReference>
<keyword evidence="1" id="KW-0378">Hydrolase</keyword>
<dbReference type="AlphaFoldDB" id="A0A6G6WKN6"/>
<dbReference type="EMBL" id="CP049257">
    <property type="protein sequence ID" value="QIG45703.1"/>
    <property type="molecule type" value="Genomic_DNA"/>
</dbReference>
<protein>
    <submittedName>
        <fullName evidence="1">M20/M25/M40 family metallo-hydrolase</fullName>
    </submittedName>
</protein>
<dbReference type="InterPro" id="IPR050072">
    <property type="entry name" value="Peptidase_M20A"/>
</dbReference>
<evidence type="ECO:0000313" key="2">
    <source>
        <dbReference type="Proteomes" id="UP000502996"/>
    </source>
</evidence>
<evidence type="ECO:0000313" key="1">
    <source>
        <dbReference type="EMBL" id="QIG45703.1"/>
    </source>
</evidence>
<reference evidence="1 2" key="1">
    <citation type="submission" date="2020-02" db="EMBL/GenBank/DDBJ databases">
        <title>Full genome sequence of Nocardioides sp. R-3366.</title>
        <authorList>
            <person name="Im W.-T."/>
        </authorList>
    </citation>
    <scope>NUCLEOTIDE SEQUENCE [LARGE SCALE GENOMIC DNA]</scope>
    <source>
        <strain evidence="1 2">R-3366</strain>
    </source>
</reference>
<dbReference type="Pfam" id="PF01546">
    <property type="entry name" value="Peptidase_M20"/>
    <property type="match status" value="1"/>
</dbReference>
<dbReference type="Proteomes" id="UP000502996">
    <property type="component" value="Chromosome"/>
</dbReference>
<dbReference type="Gene3D" id="3.40.630.10">
    <property type="entry name" value="Zn peptidases"/>
    <property type="match status" value="1"/>
</dbReference>
<accession>A0A6G6WKN6</accession>
<proteinExistence type="predicted"/>
<dbReference type="GO" id="GO:0008777">
    <property type="term" value="F:acetylornithine deacetylase activity"/>
    <property type="evidence" value="ECO:0007669"/>
    <property type="project" value="TreeGrafter"/>
</dbReference>
<sequence>MPLPLALDVVSLTMGLVNVESLTGAEGPLADSVEQALRTLPHLDVERFGDTVVARSALGRAERVVVAGHLDTVPGDGEDEVLAYVEMGRLFGLGACDAKGGLAVALKVAALADTGRDATYVFWSGEEGDGESGLEALARKRPDVLRGDLAVVLEPTGAGVEVDDELGESAAVAAFASALGTEPVPATDRTAARLLAGLGTPAVTFGPGDPLLAHTREEHVPTAQLTECEHLLRTWVAG</sequence>
<gene>
    <name evidence="1" type="ORF">G5V58_02435</name>
</gene>
<dbReference type="GO" id="GO:0006526">
    <property type="term" value="P:L-arginine biosynthetic process"/>
    <property type="evidence" value="ECO:0007669"/>
    <property type="project" value="TreeGrafter"/>
</dbReference>
<dbReference type="InterPro" id="IPR002933">
    <property type="entry name" value="Peptidase_M20"/>
</dbReference>
<organism evidence="1 2">
    <name type="scientific">Nocardioides anomalus</name>
    <dbReference type="NCBI Taxonomy" id="2712223"/>
    <lineage>
        <taxon>Bacteria</taxon>
        <taxon>Bacillati</taxon>
        <taxon>Actinomycetota</taxon>
        <taxon>Actinomycetes</taxon>
        <taxon>Propionibacteriales</taxon>
        <taxon>Nocardioidaceae</taxon>
        <taxon>Nocardioides</taxon>
    </lineage>
</organism>
<name>A0A6G6WKN6_9ACTN</name>
<keyword evidence="2" id="KW-1185">Reference proteome</keyword>
<dbReference type="SUPFAM" id="SSF53187">
    <property type="entry name" value="Zn-dependent exopeptidases"/>
    <property type="match status" value="1"/>
</dbReference>
<dbReference type="PANTHER" id="PTHR43808:SF31">
    <property type="entry name" value="N-ACETYL-L-CITRULLINE DEACETYLASE"/>
    <property type="match status" value="1"/>
</dbReference>